<name>A0AA91YWD3_9BACT</name>
<gene>
    <name evidence="1" type="ORF">CFT61_12595</name>
</gene>
<sequence length="346" mass="39884">MEIFEKLEYLNGVDTDLNHVQRENYLLFCSNIKRCVGKEGTVDMFKRLFFAEHVGDMYDACHAPIMTCKNGNVEVGTPCIFATMHYGPYKAIGRYLLSRGISLCVPVTQRVYDTQKDSFEQSLSDLVDDRTNLVFVNVEKRSGLISLFKYVRFGYSLLIYLDGNSGIGGMSRNDEKLEDFHFFHETIKIRKGVQFLADKLSLDVMPVLATLGDVCNKEPYIELFPAISSRECGIRNMWSFFCEYMKNDIAQWEGWCYVNSFFKYKHNETKVTTSSEPIKRFNSERYDFVITDTQYLYDKANSTKVKLSKGLFDLLYTLHSHDCSIDVSNIGKPMLALDLQKSQILI</sequence>
<dbReference type="EMBL" id="NMPZ01000022">
    <property type="protein sequence ID" value="OXL43186.1"/>
    <property type="molecule type" value="Genomic_DNA"/>
</dbReference>
<protein>
    <submittedName>
        <fullName evidence="1">Uncharacterized protein</fullName>
    </submittedName>
</protein>
<organism evidence="1 2">
    <name type="scientific">Segatella copri</name>
    <dbReference type="NCBI Taxonomy" id="165179"/>
    <lineage>
        <taxon>Bacteria</taxon>
        <taxon>Pseudomonadati</taxon>
        <taxon>Bacteroidota</taxon>
        <taxon>Bacteroidia</taxon>
        <taxon>Bacteroidales</taxon>
        <taxon>Prevotellaceae</taxon>
        <taxon>Segatella</taxon>
    </lineage>
</organism>
<dbReference type="RefSeq" id="WP_089544765.1">
    <property type="nucleotide sequence ID" value="NZ_NMPZ01000022.1"/>
</dbReference>
<evidence type="ECO:0000313" key="1">
    <source>
        <dbReference type="EMBL" id="OXL43186.1"/>
    </source>
</evidence>
<accession>A0AA91YWD3</accession>
<dbReference type="AlphaFoldDB" id="A0AA91YWD3"/>
<proteinExistence type="predicted"/>
<dbReference type="Proteomes" id="UP000215155">
    <property type="component" value="Unassembled WGS sequence"/>
</dbReference>
<evidence type="ECO:0000313" key="2">
    <source>
        <dbReference type="Proteomes" id="UP000215155"/>
    </source>
</evidence>
<reference evidence="1 2" key="1">
    <citation type="submission" date="2017-07" db="EMBL/GenBank/DDBJ databases">
        <title>Draft genome sequence of Prevotella copri isolated from the gut of healthy adult Indian.</title>
        <authorList>
            <person name="Das B."/>
            <person name="Bag S."/>
            <person name="Ghosh T.S."/>
        </authorList>
    </citation>
    <scope>NUCLEOTIDE SEQUENCE [LARGE SCALE GENOMIC DNA]</scope>
    <source>
        <strain evidence="1 2">Indica</strain>
    </source>
</reference>
<comment type="caution">
    <text evidence="1">The sequence shown here is derived from an EMBL/GenBank/DDBJ whole genome shotgun (WGS) entry which is preliminary data.</text>
</comment>